<dbReference type="PRINTS" id="PR00019">
    <property type="entry name" value="LEURICHRPT"/>
</dbReference>
<keyword evidence="11" id="KW-0325">Glycoprotein</keyword>
<evidence type="ECO:0000256" key="8">
    <source>
        <dbReference type="ARBA" id="ARBA00022989"/>
    </source>
</evidence>
<protein>
    <recommendedName>
        <fullName evidence="13">Leucine-rich repeat-containing N-terminal plant-type domain-containing protein</fullName>
    </recommendedName>
</protein>
<keyword evidence="10" id="KW-0675">Receptor</keyword>
<dbReference type="SUPFAM" id="SSF52058">
    <property type="entry name" value="L domain-like"/>
    <property type="match status" value="3"/>
</dbReference>
<dbReference type="FunFam" id="3.80.10.10:FF:000041">
    <property type="entry name" value="LRR receptor-like serine/threonine-protein kinase ERECTA"/>
    <property type="match status" value="2"/>
</dbReference>
<dbReference type="Gramene" id="OIV98662">
    <property type="protein sequence ID" value="OIV98662"/>
    <property type="gene ID" value="TanjilG_12785"/>
</dbReference>
<dbReference type="EMBL" id="CM007373">
    <property type="protein sequence ID" value="OIV98662.1"/>
    <property type="molecule type" value="Genomic_DNA"/>
</dbReference>
<organism evidence="14 15">
    <name type="scientific">Lupinus angustifolius</name>
    <name type="common">Narrow-leaved blue lupine</name>
    <dbReference type="NCBI Taxonomy" id="3871"/>
    <lineage>
        <taxon>Eukaryota</taxon>
        <taxon>Viridiplantae</taxon>
        <taxon>Streptophyta</taxon>
        <taxon>Embryophyta</taxon>
        <taxon>Tracheophyta</taxon>
        <taxon>Spermatophyta</taxon>
        <taxon>Magnoliopsida</taxon>
        <taxon>eudicotyledons</taxon>
        <taxon>Gunneridae</taxon>
        <taxon>Pentapetalae</taxon>
        <taxon>rosids</taxon>
        <taxon>fabids</taxon>
        <taxon>Fabales</taxon>
        <taxon>Fabaceae</taxon>
        <taxon>Papilionoideae</taxon>
        <taxon>50 kb inversion clade</taxon>
        <taxon>genistoids sensu lato</taxon>
        <taxon>core genistoids</taxon>
        <taxon>Genisteae</taxon>
        <taxon>Lupinus</taxon>
    </lineage>
</organism>
<dbReference type="PANTHER" id="PTHR48062">
    <property type="entry name" value="RECEPTOR-LIKE PROTEIN 14"/>
    <property type="match status" value="1"/>
</dbReference>
<feature type="domain" description="Leucine-rich repeat-containing N-terminal plant-type" evidence="13">
    <location>
        <begin position="10"/>
        <end position="43"/>
    </location>
</feature>
<keyword evidence="15" id="KW-1185">Reference proteome</keyword>
<dbReference type="InterPro" id="IPR001611">
    <property type="entry name" value="Leu-rich_rpt"/>
</dbReference>
<proteinExistence type="inferred from homology"/>
<evidence type="ECO:0000256" key="3">
    <source>
        <dbReference type="ARBA" id="ARBA00022475"/>
    </source>
</evidence>
<dbReference type="SMART" id="SM00369">
    <property type="entry name" value="LRR_TYP"/>
    <property type="match status" value="8"/>
</dbReference>
<name>A0A1J7GE12_LUPAN</name>
<evidence type="ECO:0000256" key="5">
    <source>
        <dbReference type="ARBA" id="ARBA00022692"/>
    </source>
</evidence>
<dbReference type="GO" id="GO:0005886">
    <property type="term" value="C:plasma membrane"/>
    <property type="evidence" value="ECO:0007669"/>
    <property type="project" value="UniProtKB-SubCell"/>
</dbReference>
<evidence type="ECO:0000313" key="14">
    <source>
        <dbReference type="EMBL" id="OIV98662.1"/>
    </source>
</evidence>
<keyword evidence="3" id="KW-1003">Cell membrane</keyword>
<dbReference type="Gene3D" id="3.80.10.10">
    <property type="entry name" value="Ribonuclease Inhibitor"/>
    <property type="match status" value="5"/>
</dbReference>
<keyword evidence="8 12" id="KW-1133">Transmembrane helix</keyword>
<dbReference type="InterPro" id="IPR032675">
    <property type="entry name" value="LRR_dom_sf"/>
</dbReference>
<evidence type="ECO:0000259" key="13">
    <source>
        <dbReference type="Pfam" id="PF08263"/>
    </source>
</evidence>
<sequence length="902" mass="100996">MNCYEGCWKHEREALLVLNSQFDKPSNWVDNTDCCKWEGVHCNTITWKVKKLDLSYVMDNGRPGWYLNYSDFTVFEDLKSLILLGNSIAGCVQPEGLENLRELEVLDLGGNNLNGNTLRKSLQAFSSIRELYLTVVQFKGTIVAEDFSDMANLELLVMDLSSNIENEFFKSIGLLTSLQVLSLYACGINGSLPEADWHKLKKLRNLDLSMNEIEGALPSTFCNMTSLKKLLLSNNKFIGNLGFNIASLTSLEYLDYGINQFEVPISFTPFANHSNIKFIYGEGNKIILDSQNIPQTWVPSFQLQELILSSTTNATSLPLPNFLLYQYNLTSLDFTNGKLEGEFPNWLLENNTNIVNLILKDCSFKGTFNLPSHPLLSIKRIDVSSNAIIGQIPSKNISSIFPNLHYLNMSYNDLHGSIPHEFGQMSFLDTLDLSNNLLFGEIPKNMSNAMSLSLLRLSNNNIGGTMFPMPSNLTMLFLDGNSFFGSLPSSSFNSSMLKELDLSNNHFVGKLPSGWNKSLTCLEALYMSNNHFEGSIPLEIANIECLEHLDLSQNKLNGFVPSFQSYSMIAIHLGNNMLHGLPKRIFIGSTSIQMLDLSYNHITSGIQDMIQDLNNTGVNILLLKSNNFIGKIPKELCQLTSITILDLSHNKFSGPIPSCLGKMPFENAYPEGLQILLGGGEYLRFVNEKANFTTKKSSYTYTGSILSYMSGIDLSFNKLNGNIPWEIGNLTKIRAMNLSYNDLSGKIPDTFSNLVHIESLDLSFNNLSGSIPSQLNELSSLEVFSVAQNNLSGAIPELKGQFLTFDKSSYEGNPLLCGTPLPKSCNASIVFVQDGSYTDLDNDSLVDMYVFWVSFFVSCVCVLLVLVIVLCINPHWARVWFYYIELVRTNCYYFIEDNLCKF</sequence>
<reference evidence="14 15" key="1">
    <citation type="journal article" date="2017" name="Plant Biotechnol. J.">
        <title>A comprehensive draft genome sequence for lupin (Lupinus angustifolius), an emerging health food: insights into plant-microbe interactions and legume evolution.</title>
        <authorList>
            <person name="Hane J.K."/>
            <person name="Ming Y."/>
            <person name="Kamphuis L.G."/>
            <person name="Nelson M.N."/>
            <person name="Garg G."/>
            <person name="Atkins C.A."/>
            <person name="Bayer P.E."/>
            <person name="Bravo A."/>
            <person name="Bringans S."/>
            <person name="Cannon S."/>
            <person name="Edwards D."/>
            <person name="Foley R."/>
            <person name="Gao L.L."/>
            <person name="Harrison M.J."/>
            <person name="Huang W."/>
            <person name="Hurgobin B."/>
            <person name="Li S."/>
            <person name="Liu C.W."/>
            <person name="McGrath A."/>
            <person name="Morahan G."/>
            <person name="Murray J."/>
            <person name="Weller J."/>
            <person name="Jian J."/>
            <person name="Singh K.B."/>
        </authorList>
    </citation>
    <scope>NUCLEOTIDE SEQUENCE [LARGE SCALE GENOMIC DNA]</scope>
    <source>
        <strain evidence="15">cv. Tanjil</strain>
        <tissue evidence="14">Whole plant</tissue>
    </source>
</reference>
<evidence type="ECO:0000256" key="2">
    <source>
        <dbReference type="ARBA" id="ARBA00009592"/>
    </source>
</evidence>
<keyword evidence="4" id="KW-0433">Leucine-rich repeat</keyword>
<gene>
    <name evidence="14" type="ORF">TanjilG_12785</name>
</gene>
<dbReference type="AlphaFoldDB" id="A0A1J7GE12"/>
<keyword evidence="7" id="KW-0677">Repeat</keyword>
<keyword evidence="6" id="KW-0732">Signal</keyword>
<evidence type="ECO:0000256" key="12">
    <source>
        <dbReference type="SAM" id="Phobius"/>
    </source>
</evidence>
<evidence type="ECO:0000256" key="11">
    <source>
        <dbReference type="ARBA" id="ARBA00023180"/>
    </source>
</evidence>
<evidence type="ECO:0000256" key="10">
    <source>
        <dbReference type="ARBA" id="ARBA00023170"/>
    </source>
</evidence>
<evidence type="ECO:0000256" key="7">
    <source>
        <dbReference type="ARBA" id="ARBA00022737"/>
    </source>
</evidence>
<dbReference type="InterPro" id="IPR003591">
    <property type="entry name" value="Leu-rich_rpt_typical-subtyp"/>
</dbReference>
<comment type="subcellular location">
    <subcellularLocation>
        <location evidence="1">Cell membrane</location>
        <topology evidence="1">Single-pass type I membrane protein</topology>
    </subcellularLocation>
</comment>
<keyword evidence="9 12" id="KW-0472">Membrane</keyword>
<evidence type="ECO:0000313" key="15">
    <source>
        <dbReference type="Proteomes" id="UP000188354"/>
    </source>
</evidence>
<dbReference type="STRING" id="3871.A0A1J7GE12"/>
<dbReference type="InterPro" id="IPR013210">
    <property type="entry name" value="LRR_N_plant-typ"/>
</dbReference>
<evidence type="ECO:0000256" key="4">
    <source>
        <dbReference type="ARBA" id="ARBA00022614"/>
    </source>
</evidence>
<evidence type="ECO:0000256" key="6">
    <source>
        <dbReference type="ARBA" id="ARBA00022729"/>
    </source>
</evidence>
<dbReference type="PANTHER" id="PTHR48062:SF21">
    <property type="entry name" value="RECEPTOR-LIKE PROTEIN 12"/>
    <property type="match status" value="1"/>
</dbReference>
<dbReference type="OMA" id="DMYVFWV"/>
<dbReference type="Pfam" id="PF08263">
    <property type="entry name" value="LRRNT_2"/>
    <property type="match status" value="1"/>
</dbReference>
<evidence type="ECO:0000256" key="1">
    <source>
        <dbReference type="ARBA" id="ARBA00004251"/>
    </source>
</evidence>
<dbReference type="Proteomes" id="UP000188354">
    <property type="component" value="Chromosome LG13"/>
</dbReference>
<keyword evidence="5 12" id="KW-0812">Transmembrane</keyword>
<evidence type="ECO:0000256" key="9">
    <source>
        <dbReference type="ARBA" id="ARBA00023136"/>
    </source>
</evidence>
<dbReference type="InterPro" id="IPR051502">
    <property type="entry name" value="RLP_Defense_Trigger"/>
</dbReference>
<dbReference type="Pfam" id="PF13855">
    <property type="entry name" value="LRR_8"/>
    <property type="match status" value="2"/>
</dbReference>
<comment type="similarity">
    <text evidence="2">Belongs to the RLP family.</text>
</comment>
<dbReference type="FunFam" id="3.80.10.10:FF:000213">
    <property type="entry name" value="Tyrosine-sulfated glycopeptide receptor 1"/>
    <property type="match status" value="1"/>
</dbReference>
<accession>A0A1J7GE12</accession>
<feature type="transmembrane region" description="Helical" evidence="12">
    <location>
        <begin position="849"/>
        <end position="872"/>
    </location>
</feature>
<dbReference type="Pfam" id="PF00560">
    <property type="entry name" value="LRR_1"/>
    <property type="match status" value="4"/>
</dbReference>